<organism evidence="3">
    <name type="scientific">Cladocopium goreaui</name>
    <dbReference type="NCBI Taxonomy" id="2562237"/>
    <lineage>
        <taxon>Eukaryota</taxon>
        <taxon>Sar</taxon>
        <taxon>Alveolata</taxon>
        <taxon>Dinophyceae</taxon>
        <taxon>Suessiales</taxon>
        <taxon>Symbiodiniaceae</taxon>
        <taxon>Cladocopium</taxon>
    </lineage>
</organism>
<dbReference type="EMBL" id="CAMXCT020004746">
    <property type="protein sequence ID" value="CAL1163582.1"/>
    <property type="molecule type" value="Genomic_DNA"/>
</dbReference>
<evidence type="ECO:0000313" key="4">
    <source>
        <dbReference type="EMBL" id="CAL4782199.1"/>
    </source>
</evidence>
<evidence type="ECO:0000313" key="5">
    <source>
        <dbReference type="Proteomes" id="UP001152797"/>
    </source>
</evidence>
<reference evidence="4 5" key="2">
    <citation type="submission" date="2024-05" db="EMBL/GenBank/DDBJ databases">
        <authorList>
            <person name="Chen Y."/>
            <person name="Shah S."/>
            <person name="Dougan E. K."/>
            <person name="Thang M."/>
            <person name="Chan C."/>
        </authorList>
    </citation>
    <scope>NUCLEOTIDE SEQUENCE [LARGE SCALE GENOMIC DNA]</scope>
</reference>
<dbReference type="EMBL" id="CAMXCT010004746">
    <property type="protein sequence ID" value="CAI4010207.1"/>
    <property type="molecule type" value="Genomic_DNA"/>
</dbReference>
<comment type="similarity">
    <text evidence="1">Belongs to the Mo25 family.</text>
</comment>
<sequence length="50" mass="5813">YARHHCIDVAADAIYTLRTAMLEHKEVSGPWLLANYDEFFALYNPLLQCQ</sequence>
<feature type="non-terminal residue" evidence="3">
    <location>
        <position position="1"/>
    </location>
</feature>
<dbReference type="InterPro" id="IPR011989">
    <property type="entry name" value="ARM-like"/>
</dbReference>
<proteinExistence type="inferred from homology"/>
<gene>
    <name evidence="2" type="ORF">C1SCF055_LOCUS21500</name>
    <name evidence="3" type="ORF">C1SCF055_LOCUS35498</name>
</gene>
<evidence type="ECO:0000313" key="3">
    <source>
        <dbReference type="EMBL" id="CAI4010207.1"/>
    </source>
</evidence>
<dbReference type="Proteomes" id="UP001152797">
    <property type="component" value="Unassembled WGS sequence"/>
</dbReference>
<dbReference type="EMBL" id="CAMXCT010002004">
    <property type="protein sequence ID" value="CAI3994887.1"/>
    <property type="molecule type" value="Genomic_DNA"/>
</dbReference>
<dbReference type="EMBL" id="CAMXCT020002004">
    <property type="protein sequence ID" value="CAL1148262.1"/>
    <property type="molecule type" value="Genomic_DNA"/>
</dbReference>
<dbReference type="InterPro" id="IPR016024">
    <property type="entry name" value="ARM-type_fold"/>
</dbReference>
<name>A0A9P1DHT1_9DINO</name>
<keyword evidence="5" id="KW-1185">Reference proteome</keyword>
<dbReference type="EMBL" id="CAMXCT030002004">
    <property type="protein sequence ID" value="CAL4782199.1"/>
    <property type="molecule type" value="Genomic_DNA"/>
</dbReference>
<accession>A0A9P1DHT1</accession>
<dbReference type="SUPFAM" id="SSF48371">
    <property type="entry name" value="ARM repeat"/>
    <property type="match status" value="1"/>
</dbReference>
<dbReference type="Pfam" id="PF08569">
    <property type="entry name" value="Mo25"/>
    <property type="match status" value="1"/>
</dbReference>
<evidence type="ECO:0000256" key="1">
    <source>
        <dbReference type="ARBA" id="ARBA00011012"/>
    </source>
</evidence>
<evidence type="ECO:0000313" key="2">
    <source>
        <dbReference type="EMBL" id="CAI3994887.1"/>
    </source>
</evidence>
<dbReference type="Gene3D" id="1.25.10.10">
    <property type="entry name" value="Leucine-rich Repeat Variant"/>
    <property type="match status" value="1"/>
</dbReference>
<reference evidence="3" key="1">
    <citation type="submission" date="2022-10" db="EMBL/GenBank/DDBJ databases">
        <authorList>
            <person name="Chen Y."/>
            <person name="Dougan E. K."/>
            <person name="Chan C."/>
            <person name="Rhodes N."/>
            <person name="Thang M."/>
        </authorList>
    </citation>
    <scope>NUCLEOTIDE SEQUENCE</scope>
</reference>
<dbReference type="AlphaFoldDB" id="A0A9P1DHT1"/>
<feature type="non-terminal residue" evidence="3">
    <location>
        <position position="50"/>
    </location>
</feature>
<comment type="caution">
    <text evidence="3">The sequence shown here is derived from an EMBL/GenBank/DDBJ whole genome shotgun (WGS) entry which is preliminary data.</text>
</comment>
<protein>
    <submittedName>
        <fullName evidence="3">Uncharacterized protein</fullName>
    </submittedName>
</protein>
<dbReference type="InterPro" id="IPR013878">
    <property type="entry name" value="Mo25"/>
</dbReference>
<dbReference type="EMBL" id="CAMXCT030004746">
    <property type="protein sequence ID" value="CAL4797519.1"/>
    <property type="molecule type" value="Genomic_DNA"/>
</dbReference>